<reference evidence="1" key="1">
    <citation type="submission" date="2021-06" db="EMBL/GenBank/DDBJ databases">
        <authorList>
            <person name="Kallberg Y."/>
            <person name="Tangrot J."/>
            <person name="Rosling A."/>
        </authorList>
    </citation>
    <scope>NUCLEOTIDE SEQUENCE</scope>
    <source>
        <strain evidence="1">FL130A</strain>
    </source>
</reference>
<dbReference type="PANTHER" id="PTHR31531">
    <property type="entry name" value="E3 UBIQUITIN-PROTEIN LIGASE E3D FAMILY MEMBER"/>
    <property type="match status" value="1"/>
</dbReference>
<dbReference type="Pfam" id="PF09814">
    <property type="entry name" value="HECT_2"/>
    <property type="match status" value="1"/>
</dbReference>
<dbReference type="GO" id="GO:0000151">
    <property type="term" value="C:ubiquitin ligase complex"/>
    <property type="evidence" value="ECO:0007669"/>
    <property type="project" value="TreeGrafter"/>
</dbReference>
<dbReference type="OrthoDB" id="66510at2759"/>
<dbReference type="GO" id="GO:0006513">
    <property type="term" value="P:protein monoubiquitination"/>
    <property type="evidence" value="ECO:0007669"/>
    <property type="project" value="TreeGrafter"/>
</dbReference>
<organism evidence="1 2">
    <name type="scientific">Ambispora leptoticha</name>
    <dbReference type="NCBI Taxonomy" id="144679"/>
    <lineage>
        <taxon>Eukaryota</taxon>
        <taxon>Fungi</taxon>
        <taxon>Fungi incertae sedis</taxon>
        <taxon>Mucoromycota</taxon>
        <taxon>Glomeromycotina</taxon>
        <taxon>Glomeromycetes</taxon>
        <taxon>Archaeosporales</taxon>
        <taxon>Ambisporaceae</taxon>
        <taxon>Ambispora</taxon>
    </lineage>
</organism>
<protein>
    <submittedName>
        <fullName evidence="1">9367_t:CDS:1</fullName>
    </submittedName>
</protein>
<keyword evidence="2" id="KW-1185">Reference proteome</keyword>
<dbReference type="GO" id="GO:0030332">
    <property type="term" value="F:cyclin binding"/>
    <property type="evidence" value="ECO:0007669"/>
    <property type="project" value="TreeGrafter"/>
</dbReference>
<sequence length="473" mass="53136">MSKPVIFAEILPNIKSMNLTLGLPSNNNPLSFNLGIYASKLTFEQKQPPQRASSISTLHLSNLIEATENPSITSTNDGLDIKLRLRTYVRKKPTRQTIGSDIIPPLTAKELGPLKSILCSWCKFPLVNSNAFIKVMDLPSEHWLELLDCWMCHQEDYQQALLGDVIAKEKIAMVGNTYILVHPSDILKPALDLEDGMSAVDPVDTPGPKLTSELWLTGLSRKWLKMCCSRCLASVGEGLYTIAAEDLEDNNESSTGCGSAPTLLAVKFNKYMTVVELSAPENRAKIVTHSFAPFVAANFLEAAKAHATYRFVIESNTYDLHPHNKVQPYLLVDFLSVQIWLFSWDTKILTNALEGDDGDNTTSWQNKFSPRVMMGQQGPGQVMWSDMKARDVLKILYIDCTIMRTEKEDRTSTQSSLIEQWEKDKSVEHFTYREEICLEILLMLRLSTSSLPPSQRKAMDGQFSVGFLDRVDF</sequence>
<dbReference type="GO" id="GO:0061630">
    <property type="term" value="F:ubiquitin protein ligase activity"/>
    <property type="evidence" value="ECO:0007669"/>
    <property type="project" value="TreeGrafter"/>
</dbReference>
<dbReference type="GO" id="GO:0000209">
    <property type="term" value="P:protein polyubiquitination"/>
    <property type="evidence" value="ECO:0007669"/>
    <property type="project" value="TreeGrafter"/>
</dbReference>
<dbReference type="GO" id="GO:0005634">
    <property type="term" value="C:nucleus"/>
    <property type="evidence" value="ECO:0007669"/>
    <property type="project" value="TreeGrafter"/>
</dbReference>
<name>A0A9N8ZI24_9GLOM</name>
<dbReference type="GO" id="GO:0005829">
    <property type="term" value="C:cytosol"/>
    <property type="evidence" value="ECO:0007669"/>
    <property type="project" value="TreeGrafter"/>
</dbReference>
<dbReference type="AlphaFoldDB" id="A0A9N8ZI24"/>
<proteinExistence type="predicted"/>
<evidence type="ECO:0000313" key="1">
    <source>
        <dbReference type="EMBL" id="CAG8496554.1"/>
    </source>
</evidence>
<gene>
    <name evidence="1" type="ORF">ALEPTO_LOCUS3260</name>
</gene>
<comment type="caution">
    <text evidence="1">The sequence shown here is derived from an EMBL/GenBank/DDBJ whole genome shotgun (WGS) entry which is preliminary data.</text>
</comment>
<evidence type="ECO:0000313" key="2">
    <source>
        <dbReference type="Proteomes" id="UP000789508"/>
    </source>
</evidence>
<accession>A0A9N8ZI24</accession>
<dbReference type="EMBL" id="CAJVPS010000586">
    <property type="protein sequence ID" value="CAG8496554.1"/>
    <property type="molecule type" value="Genomic_DNA"/>
</dbReference>
<dbReference type="Proteomes" id="UP000789508">
    <property type="component" value="Unassembled WGS sequence"/>
</dbReference>
<dbReference type="GO" id="GO:0051865">
    <property type="term" value="P:protein autoubiquitination"/>
    <property type="evidence" value="ECO:0007669"/>
    <property type="project" value="TreeGrafter"/>
</dbReference>
<dbReference type="InterPro" id="IPR019193">
    <property type="entry name" value="UBQ-conj_enz_E2-bd_prot"/>
</dbReference>
<dbReference type="PANTHER" id="PTHR31531:SF2">
    <property type="entry name" value="E3 UBIQUITIN-PROTEIN LIGASE E3D"/>
    <property type="match status" value="1"/>
</dbReference>
<dbReference type="GO" id="GO:0031624">
    <property type="term" value="F:ubiquitin conjugating enzyme binding"/>
    <property type="evidence" value="ECO:0007669"/>
    <property type="project" value="TreeGrafter"/>
</dbReference>
<dbReference type="GO" id="GO:0043161">
    <property type="term" value="P:proteasome-mediated ubiquitin-dependent protein catabolic process"/>
    <property type="evidence" value="ECO:0007669"/>
    <property type="project" value="TreeGrafter"/>
</dbReference>